<dbReference type="HOGENOM" id="CLU_019810_0_0_1"/>
<dbReference type="InterPro" id="IPR003593">
    <property type="entry name" value="AAA+_ATPase"/>
</dbReference>
<dbReference type="PANTHER" id="PTHR23074:SF19">
    <property type="entry name" value="KATANIN P60 ATPASE-CONTAINING SUBUNIT A1"/>
    <property type="match status" value="1"/>
</dbReference>
<dbReference type="InterPro" id="IPR027417">
    <property type="entry name" value="P-loop_NTPase"/>
</dbReference>
<dbReference type="FunFam" id="3.40.50.300:FF:000159">
    <property type="entry name" value="Katanin p60 ATPase-containing subunit A1"/>
    <property type="match status" value="1"/>
</dbReference>
<dbReference type="PANTHER" id="PTHR23074">
    <property type="entry name" value="AAA DOMAIN-CONTAINING"/>
    <property type="match status" value="1"/>
</dbReference>
<dbReference type="Gene3D" id="1.10.8.60">
    <property type="match status" value="1"/>
</dbReference>
<dbReference type="Pfam" id="PF00004">
    <property type="entry name" value="AAA"/>
    <property type="match status" value="1"/>
</dbReference>
<dbReference type="SUPFAM" id="SSF52540">
    <property type="entry name" value="P-loop containing nucleoside triphosphate hydrolases"/>
    <property type="match status" value="1"/>
</dbReference>
<dbReference type="InterPro" id="IPR050304">
    <property type="entry name" value="MT-severing_AAA_ATPase"/>
</dbReference>
<proteinExistence type="predicted"/>
<dbReference type="InterPro" id="IPR013108">
    <property type="entry name" value="Amidohydro_3"/>
</dbReference>
<dbReference type="Gene3D" id="3.40.50.300">
    <property type="entry name" value="P-loop containing nucleotide triphosphate hydrolases"/>
    <property type="match status" value="1"/>
</dbReference>
<evidence type="ECO:0000313" key="3">
    <source>
        <dbReference type="EnsemblProtists" id="Phyra96955"/>
    </source>
</evidence>
<dbReference type="EMBL" id="DS566124">
    <property type="status" value="NOT_ANNOTATED_CDS"/>
    <property type="molecule type" value="Genomic_DNA"/>
</dbReference>
<dbReference type="Proteomes" id="UP000005238">
    <property type="component" value="Unassembled WGS sequence"/>
</dbReference>
<dbReference type="Pfam" id="PF07969">
    <property type="entry name" value="Amidohydro_3"/>
    <property type="match status" value="1"/>
</dbReference>
<dbReference type="InterPro" id="IPR041569">
    <property type="entry name" value="AAA_lid_3"/>
</dbReference>
<dbReference type="AlphaFoldDB" id="H3HEB0"/>
<dbReference type="GO" id="GO:0051013">
    <property type="term" value="P:microtubule severing"/>
    <property type="evidence" value="ECO:0000318"/>
    <property type="project" value="GO_Central"/>
</dbReference>
<dbReference type="OMA" id="MLEREIC"/>
<dbReference type="GO" id="GO:0005737">
    <property type="term" value="C:cytoplasm"/>
    <property type="evidence" value="ECO:0000318"/>
    <property type="project" value="GO_Central"/>
</dbReference>
<dbReference type="VEuPathDB" id="FungiDB:KRP22_4688"/>
<dbReference type="EnsemblProtists" id="Phyra96955">
    <property type="protein sequence ID" value="Phyra96955"/>
    <property type="gene ID" value="Phyra96955"/>
</dbReference>
<dbReference type="Gene3D" id="2.30.40.10">
    <property type="entry name" value="Urease, subunit C, domain 1"/>
    <property type="match status" value="1"/>
</dbReference>
<dbReference type="VEuPathDB" id="FungiDB:KRP23_13970"/>
<keyword evidence="4" id="KW-1185">Reference proteome</keyword>
<dbReference type="InParanoid" id="H3HEB0"/>
<reference evidence="3" key="2">
    <citation type="submission" date="2015-06" db="UniProtKB">
        <authorList>
            <consortium name="EnsemblProtists"/>
        </authorList>
    </citation>
    <scope>IDENTIFICATION</scope>
    <source>
        <strain evidence="3">Pr102</strain>
    </source>
</reference>
<dbReference type="SMART" id="SM00382">
    <property type="entry name" value="AAA"/>
    <property type="match status" value="1"/>
</dbReference>
<dbReference type="InterPro" id="IPR003959">
    <property type="entry name" value="ATPase_AAA_core"/>
</dbReference>
<dbReference type="GO" id="GO:0016887">
    <property type="term" value="F:ATP hydrolysis activity"/>
    <property type="evidence" value="ECO:0000318"/>
    <property type="project" value="GO_Central"/>
</dbReference>
<organism evidence="3 4">
    <name type="scientific">Phytophthora ramorum</name>
    <name type="common">Sudden oak death agent</name>
    <dbReference type="NCBI Taxonomy" id="164328"/>
    <lineage>
        <taxon>Eukaryota</taxon>
        <taxon>Sar</taxon>
        <taxon>Stramenopiles</taxon>
        <taxon>Oomycota</taxon>
        <taxon>Peronosporomycetes</taxon>
        <taxon>Peronosporales</taxon>
        <taxon>Peronosporaceae</taxon>
        <taxon>Phytophthora</taxon>
    </lineage>
</organism>
<feature type="domain" description="AAA+ ATPase" evidence="2">
    <location>
        <begin position="107"/>
        <end position="246"/>
    </location>
</feature>
<dbReference type="GO" id="GO:0005819">
    <property type="term" value="C:spindle"/>
    <property type="evidence" value="ECO:0000318"/>
    <property type="project" value="GO_Central"/>
</dbReference>
<dbReference type="eggNOG" id="KOG0738">
    <property type="taxonomic scope" value="Eukaryota"/>
</dbReference>
<dbReference type="Gene3D" id="3.20.20.140">
    <property type="entry name" value="Metal-dependent hydrolases"/>
    <property type="match status" value="1"/>
</dbReference>
<evidence type="ECO:0000259" key="2">
    <source>
        <dbReference type="SMART" id="SM00382"/>
    </source>
</evidence>
<name>H3HEB0_PHYRM</name>
<dbReference type="GO" id="GO:0008568">
    <property type="term" value="F:microtubule severing ATPase activity"/>
    <property type="evidence" value="ECO:0000318"/>
    <property type="project" value="GO_Central"/>
</dbReference>
<protein>
    <recommendedName>
        <fullName evidence="2">AAA+ ATPase domain-containing protein</fullName>
    </recommendedName>
</protein>
<dbReference type="Gene3D" id="3.10.310.70">
    <property type="match status" value="1"/>
</dbReference>
<sequence>MTVAPRLCLLGDYDRGIVEFRAVRKALEMQLSGTPEAREFLKDLQREYRTILEYRSTLQDVAVAANKVQETQRRSKAAKERRLRQEREEQAIAVEEEAAKRDGLLKPCNGVLMFGPPGTGKTLLAKAVAHECGTTFFNVSASTLSSKYRGDSEKMVRILFDMARYYEPSIIFMDEIDAIASARGAATEHEASRRVKTELLVQINGVSSGEHDGSRVMLLAATNLPWELDEAMRRRLTKRVYIPLPEAEARRALFELNLRRIDVGSDVNLDALVEETEGYSGDDITNVCETELLLKMRREMEAGEDSRELETERLVVTKADFAEALSNVSKSVGHDQLRRFEQWEAAFGGVEAKKRRKLNHAEQKDMLEREICLLESGVAVLKTRNLPAHLVVEEDPILRPIAVELAALLYAKQKQQLHVAQMQSALSTCIFSENRFENEHGDMCCIRFDTVHYPGVASLQQVFDALSFFMTNMEIVISEQLGHVMLRDDYDTIEEEAFHIEGNAISFRHMFAEDDFGFGSEACGVFVVDCVDEDELHPRQPAEANLGTEEEELIVTMRRATFLKIRRPEFPVSELALEELHDEMMQWADHTSMKAFVNGKIWQWAGSRSAAGAFAEWMTVSDDGRVESVGCGEPPAAAEAQDLEGALVLPGLHDSHIHVSMLGESAEWLDLSGCRSYEAFAERLSSYDAAYPDKAWVVGVGWAQDELSTDARYPSRHDIDAVIRDRPVILHRACWHIAVVNTKALEIAGVDVAGKGHEVKHGAIDVDEKGATGILREDVGIRRASL</sequence>
<feature type="coiled-coil region" evidence="1">
    <location>
        <begin position="61"/>
        <end position="88"/>
    </location>
</feature>
<dbReference type="VEuPathDB" id="FungiDB:KRP23_13978"/>
<dbReference type="STRING" id="164328.H3HEB0"/>
<accession>H3HEB0</accession>
<dbReference type="GO" id="GO:0005524">
    <property type="term" value="F:ATP binding"/>
    <property type="evidence" value="ECO:0007669"/>
    <property type="project" value="InterPro"/>
</dbReference>
<reference evidence="4" key="1">
    <citation type="journal article" date="2006" name="Science">
        <title>Phytophthora genome sequences uncover evolutionary origins and mechanisms of pathogenesis.</title>
        <authorList>
            <person name="Tyler B.M."/>
            <person name="Tripathy S."/>
            <person name="Zhang X."/>
            <person name="Dehal P."/>
            <person name="Jiang R.H."/>
            <person name="Aerts A."/>
            <person name="Arredondo F.D."/>
            <person name="Baxter L."/>
            <person name="Bensasson D."/>
            <person name="Beynon J.L."/>
            <person name="Chapman J."/>
            <person name="Damasceno C.M."/>
            <person name="Dorrance A.E."/>
            <person name="Dou D."/>
            <person name="Dickerman A.W."/>
            <person name="Dubchak I.L."/>
            <person name="Garbelotto M."/>
            <person name="Gijzen M."/>
            <person name="Gordon S.G."/>
            <person name="Govers F."/>
            <person name="Grunwald N.J."/>
            <person name="Huang W."/>
            <person name="Ivors K.L."/>
            <person name="Jones R.W."/>
            <person name="Kamoun S."/>
            <person name="Krampis K."/>
            <person name="Lamour K.H."/>
            <person name="Lee M.K."/>
            <person name="McDonald W.H."/>
            <person name="Medina M."/>
            <person name="Meijer H.J."/>
            <person name="Nordberg E.K."/>
            <person name="Maclean D.J."/>
            <person name="Ospina-Giraldo M.D."/>
            <person name="Morris P.F."/>
            <person name="Phuntumart V."/>
            <person name="Putnam N.H."/>
            <person name="Rash S."/>
            <person name="Rose J.K."/>
            <person name="Sakihama Y."/>
            <person name="Salamov A.A."/>
            <person name="Savidor A."/>
            <person name="Scheuring C.F."/>
            <person name="Smith B.M."/>
            <person name="Sobral B.W."/>
            <person name="Terry A."/>
            <person name="Torto-Alalibo T.A."/>
            <person name="Win J."/>
            <person name="Xu Z."/>
            <person name="Zhang H."/>
            <person name="Grigoriev I.V."/>
            <person name="Rokhsar D.S."/>
            <person name="Boore J.L."/>
        </authorList>
    </citation>
    <scope>NUCLEOTIDE SEQUENCE [LARGE SCALE GENOMIC DNA]</scope>
    <source>
        <strain evidence="4">Pr102</strain>
    </source>
</reference>
<dbReference type="VEuPathDB" id="FungiDB:KRP22_4686"/>
<dbReference type="InterPro" id="IPR011059">
    <property type="entry name" value="Metal-dep_hydrolase_composite"/>
</dbReference>
<dbReference type="GO" id="GO:0016810">
    <property type="term" value="F:hydrolase activity, acting on carbon-nitrogen (but not peptide) bonds"/>
    <property type="evidence" value="ECO:0007669"/>
    <property type="project" value="InterPro"/>
</dbReference>
<evidence type="ECO:0000313" key="4">
    <source>
        <dbReference type="Proteomes" id="UP000005238"/>
    </source>
</evidence>
<keyword evidence="1" id="KW-0175">Coiled coil</keyword>
<dbReference type="Pfam" id="PF17862">
    <property type="entry name" value="AAA_lid_3"/>
    <property type="match status" value="1"/>
</dbReference>
<dbReference type="VEuPathDB" id="FungiDB:KRP22_4687"/>
<dbReference type="VEuPathDB" id="FungiDB:KRP23_13976"/>
<dbReference type="SUPFAM" id="SSF51338">
    <property type="entry name" value="Composite domain of metallo-dependent hydrolases"/>
    <property type="match status" value="1"/>
</dbReference>
<evidence type="ECO:0000256" key="1">
    <source>
        <dbReference type="SAM" id="Coils"/>
    </source>
</evidence>